<keyword evidence="1" id="KW-0238">DNA-binding</keyword>
<reference evidence="4 5" key="1">
    <citation type="submission" date="2015-06" db="EMBL/GenBank/DDBJ databases">
        <title>Improved classification and identification of acetic acid bacteria using matrix-assisted laser desorption/ionization time-of-flight mass spectrometry; Gluconobacter nephelii and Gluconobacter uchimurae are later heterotypic synonyms of Gluconobacter japonicus and Gluconobacter oxydans, respectively.</title>
        <authorList>
            <person name="Li L."/>
            <person name="Cleenwerck I."/>
            <person name="De Vuyst L."/>
            <person name="Vandamme P."/>
        </authorList>
    </citation>
    <scope>NUCLEOTIDE SEQUENCE [LARGE SCALE GENOMIC DNA]</scope>
    <source>
        <strain evidence="4 5">LMG 1676</strain>
    </source>
</reference>
<feature type="region of interest" description="Disordered" evidence="2">
    <location>
        <begin position="124"/>
        <end position="143"/>
    </location>
</feature>
<dbReference type="GO" id="GO:0003700">
    <property type="term" value="F:DNA-binding transcription factor activity"/>
    <property type="evidence" value="ECO:0007669"/>
    <property type="project" value="TreeGrafter"/>
</dbReference>
<evidence type="ECO:0000259" key="3">
    <source>
        <dbReference type="PROSITE" id="PS50943"/>
    </source>
</evidence>
<feature type="domain" description="HTH cro/C1-type" evidence="3">
    <location>
        <begin position="25"/>
        <end position="78"/>
    </location>
</feature>
<dbReference type="InterPro" id="IPR001387">
    <property type="entry name" value="Cro/C1-type_HTH"/>
</dbReference>
<dbReference type="Gene3D" id="1.10.260.40">
    <property type="entry name" value="lambda repressor-like DNA-binding domains"/>
    <property type="match status" value="2"/>
</dbReference>
<dbReference type="CDD" id="cd00093">
    <property type="entry name" value="HTH_XRE"/>
    <property type="match status" value="2"/>
</dbReference>
<dbReference type="PATRIC" id="fig|442.8.peg.1092"/>
<proteinExistence type="predicted"/>
<dbReference type="GO" id="GO:0003677">
    <property type="term" value="F:DNA binding"/>
    <property type="evidence" value="ECO:0007669"/>
    <property type="project" value="UniProtKB-KW"/>
</dbReference>
<gene>
    <name evidence="4" type="ORF">AD934_09455</name>
</gene>
<dbReference type="Pfam" id="PF01381">
    <property type="entry name" value="HTH_3"/>
    <property type="match status" value="2"/>
</dbReference>
<dbReference type="InterPro" id="IPR050807">
    <property type="entry name" value="TransReg_Diox_bact_type"/>
</dbReference>
<evidence type="ECO:0000313" key="4">
    <source>
        <dbReference type="EMBL" id="KXV18149.1"/>
    </source>
</evidence>
<dbReference type="PANTHER" id="PTHR46797:SF1">
    <property type="entry name" value="METHYLPHOSPHONATE SYNTHASE"/>
    <property type="match status" value="1"/>
</dbReference>
<dbReference type="PROSITE" id="PS50943">
    <property type="entry name" value="HTH_CROC1"/>
    <property type="match status" value="2"/>
</dbReference>
<dbReference type="AlphaFoldDB" id="A0A149RUM6"/>
<dbReference type="Proteomes" id="UP000075655">
    <property type="component" value="Unassembled WGS sequence"/>
</dbReference>
<evidence type="ECO:0000256" key="1">
    <source>
        <dbReference type="ARBA" id="ARBA00023125"/>
    </source>
</evidence>
<accession>A0A149RUM6</accession>
<evidence type="ECO:0000256" key="2">
    <source>
        <dbReference type="SAM" id="MobiDB-lite"/>
    </source>
</evidence>
<sequence>MNKKTETQVSDGQSSDYLLELGNRLKEVREGKDMNVMSLCFTTDLSVGTISNIERGKNASYVTLYKILSALKISAQQILPRDDHEVIPIDAETTSGDIEKYQELIRAYGKVAEPLKSLIGTMDRLSRNENDSEPNAAEAPADPREPALIELGDRIRDIRLARKLTVADLALASKNNASVIQLLEVGFRNPSVEFLKRIAAALQVEMADLFPGLPGQHESFNALRVLGLYSCLQSAREQISLFQMHFNAFEKINKASIN</sequence>
<name>A0A149RUM6_GLUOY</name>
<dbReference type="PANTHER" id="PTHR46797">
    <property type="entry name" value="HTH-TYPE TRANSCRIPTIONAL REGULATOR"/>
    <property type="match status" value="1"/>
</dbReference>
<organism evidence="4 5">
    <name type="scientific">Gluconobacter oxydans</name>
    <name type="common">Gluconobacter suboxydans</name>
    <dbReference type="NCBI Taxonomy" id="442"/>
    <lineage>
        <taxon>Bacteria</taxon>
        <taxon>Pseudomonadati</taxon>
        <taxon>Pseudomonadota</taxon>
        <taxon>Alphaproteobacteria</taxon>
        <taxon>Acetobacterales</taxon>
        <taxon>Acetobacteraceae</taxon>
        <taxon>Gluconobacter</taxon>
    </lineage>
</organism>
<dbReference type="InterPro" id="IPR010982">
    <property type="entry name" value="Lambda_DNA-bd_dom_sf"/>
</dbReference>
<dbReference type="GO" id="GO:0005829">
    <property type="term" value="C:cytosol"/>
    <property type="evidence" value="ECO:0007669"/>
    <property type="project" value="TreeGrafter"/>
</dbReference>
<feature type="domain" description="HTH cro/C1-type" evidence="3">
    <location>
        <begin position="155"/>
        <end position="209"/>
    </location>
</feature>
<protein>
    <recommendedName>
        <fullName evidence="3">HTH cro/C1-type domain-containing protein</fullName>
    </recommendedName>
</protein>
<comment type="caution">
    <text evidence="4">The sequence shown here is derived from an EMBL/GenBank/DDBJ whole genome shotgun (WGS) entry which is preliminary data.</text>
</comment>
<dbReference type="SUPFAM" id="SSF47413">
    <property type="entry name" value="lambda repressor-like DNA-binding domains"/>
    <property type="match status" value="2"/>
</dbReference>
<dbReference type="EMBL" id="LHZG01000172">
    <property type="protein sequence ID" value="KXV18149.1"/>
    <property type="molecule type" value="Genomic_DNA"/>
</dbReference>
<dbReference type="SMART" id="SM00530">
    <property type="entry name" value="HTH_XRE"/>
    <property type="match status" value="2"/>
</dbReference>
<dbReference type="RefSeq" id="WP_062501835.1">
    <property type="nucleotide sequence ID" value="NZ_JBDNTX010000045.1"/>
</dbReference>
<evidence type="ECO:0000313" key="5">
    <source>
        <dbReference type="Proteomes" id="UP000075655"/>
    </source>
</evidence>